<dbReference type="AlphaFoldDB" id="A0A239LFN9"/>
<keyword evidence="1" id="KW-0732">Signal</keyword>
<evidence type="ECO:0000256" key="1">
    <source>
        <dbReference type="SAM" id="SignalP"/>
    </source>
</evidence>
<dbReference type="OrthoDB" id="4337793at2"/>
<feature type="signal peptide" evidence="1">
    <location>
        <begin position="1"/>
        <end position="21"/>
    </location>
</feature>
<evidence type="ECO:0000313" key="2">
    <source>
        <dbReference type="EMBL" id="SNT28738.1"/>
    </source>
</evidence>
<protein>
    <recommendedName>
        <fullName evidence="4">Lipoprotein</fullName>
    </recommendedName>
</protein>
<proteinExistence type="predicted"/>
<dbReference type="Proteomes" id="UP000198280">
    <property type="component" value="Unassembled WGS sequence"/>
</dbReference>
<dbReference type="PROSITE" id="PS51257">
    <property type="entry name" value="PROKAR_LIPOPROTEIN"/>
    <property type="match status" value="1"/>
</dbReference>
<keyword evidence="3" id="KW-1185">Reference proteome</keyword>
<accession>A0A239LFN9</accession>
<feature type="chain" id="PRO_5039581225" description="Lipoprotein" evidence="1">
    <location>
        <begin position="22"/>
        <end position="154"/>
    </location>
</feature>
<sequence>MGRRTGPALAVAALLALAALAGCGAGGGEAESDSVRSTDAEVLACTELVAEGTVLRVTPGEAADRVSVRMEVDRYLKGGHGDRRLTFPVDRDEEGEPEMAVGSRVLIRVGLRPWGSTFVHQGEDIARTREWVERALPRSRSLRCGEQEYEWRQS</sequence>
<evidence type="ECO:0008006" key="4">
    <source>
        <dbReference type="Google" id="ProtNLM"/>
    </source>
</evidence>
<reference evidence="2 3" key="1">
    <citation type="submission" date="2017-06" db="EMBL/GenBank/DDBJ databases">
        <authorList>
            <person name="Kim H.J."/>
            <person name="Triplett B.A."/>
        </authorList>
    </citation>
    <scope>NUCLEOTIDE SEQUENCE [LARGE SCALE GENOMIC DNA]</scope>
    <source>
        <strain evidence="2 3">CGMCC 4.1858</strain>
    </source>
</reference>
<evidence type="ECO:0000313" key="3">
    <source>
        <dbReference type="Proteomes" id="UP000198280"/>
    </source>
</evidence>
<dbReference type="EMBL" id="FZOF01000019">
    <property type="protein sequence ID" value="SNT28738.1"/>
    <property type="molecule type" value="Genomic_DNA"/>
</dbReference>
<organism evidence="2 3">
    <name type="scientific">Actinacidiphila glaucinigra</name>
    <dbReference type="NCBI Taxonomy" id="235986"/>
    <lineage>
        <taxon>Bacteria</taxon>
        <taxon>Bacillati</taxon>
        <taxon>Actinomycetota</taxon>
        <taxon>Actinomycetes</taxon>
        <taxon>Kitasatosporales</taxon>
        <taxon>Streptomycetaceae</taxon>
        <taxon>Actinacidiphila</taxon>
    </lineage>
</organism>
<gene>
    <name evidence="2" type="ORF">SAMN05216252_119105</name>
</gene>
<name>A0A239LFN9_9ACTN</name>
<dbReference type="RefSeq" id="WP_089226949.1">
    <property type="nucleotide sequence ID" value="NZ_FZOF01000019.1"/>
</dbReference>